<dbReference type="SUPFAM" id="SSF52172">
    <property type="entry name" value="CheY-like"/>
    <property type="match status" value="1"/>
</dbReference>
<feature type="modified residue" description="4-aspartylphosphate" evidence="11">
    <location>
        <position position="1559"/>
    </location>
</feature>
<dbReference type="PRINTS" id="PR01033">
    <property type="entry name" value="PHYTOCHROME"/>
</dbReference>
<feature type="compositionally biased region" description="Acidic residues" evidence="12">
    <location>
        <begin position="304"/>
        <end position="314"/>
    </location>
</feature>
<feature type="compositionally biased region" description="Polar residues" evidence="12">
    <location>
        <begin position="562"/>
        <end position="571"/>
    </location>
</feature>
<dbReference type="CDD" id="cd17546">
    <property type="entry name" value="REC_hyHK_CKI1_RcsC-like"/>
    <property type="match status" value="1"/>
</dbReference>
<dbReference type="SMART" id="SM00388">
    <property type="entry name" value="HisKA"/>
    <property type="match status" value="1"/>
</dbReference>
<evidence type="ECO:0000256" key="8">
    <source>
        <dbReference type="ARBA" id="ARBA00022991"/>
    </source>
</evidence>
<feature type="compositionally biased region" description="Polar residues" evidence="12">
    <location>
        <begin position="1433"/>
        <end position="1471"/>
    </location>
</feature>
<dbReference type="InterPro" id="IPR036097">
    <property type="entry name" value="HisK_dim/P_sf"/>
</dbReference>
<organism evidence="16 17">
    <name type="scientific">Rhodotorula mucilaginosa</name>
    <name type="common">Yeast</name>
    <name type="synonym">Rhodotorula rubra</name>
    <dbReference type="NCBI Taxonomy" id="5537"/>
    <lineage>
        <taxon>Eukaryota</taxon>
        <taxon>Fungi</taxon>
        <taxon>Dikarya</taxon>
        <taxon>Basidiomycota</taxon>
        <taxon>Pucciniomycotina</taxon>
        <taxon>Microbotryomycetes</taxon>
        <taxon>Sporidiobolales</taxon>
        <taxon>Sporidiobolaceae</taxon>
        <taxon>Rhodotorula</taxon>
    </lineage>
</organism>
<dbReference type="InterPro" id="IPR029016">
    <property type="entry name" value="GAF-like_dom_sf"/>
</dbReference>
<dbReference type="InterPro" id="IPR013515">
    <property type="entry name" value="Phytochrome_cen-reg"/>
</dbReference>
<feature type="compositionally biased region" description="Low complexity" evidence="12">
    <location>
        <begin position="129"/>
        <end position="147"/>
    </location>
</feature>
<evidence type="ECO:0000313" key="17">
    <source>
        <dbReference type="Proteomes" id="UP000777482"/>
    </source>
</evidence>
<dbReference type="InterPro" id="IPR013654">
    <property type="entry name" value="PAS_2"/>
</dbReference>
<dbReference type="Pfam" id="PF01590">
    <property type="entry name" value="GAF"/>
    <property type="match status" value="1"/>
</dbReference>
<feature type="region of interest" description="Disordered" evidence="12">
    <location>
        <begin position="562"/>
        <end position="588"/>
    </location>
</feature>
<protein>
    <submittedName>
        <fullName evidence="16">Light-sensor Protein kinase</fullName>
    </submittedName>
</protein>
<feature type="compositionally biased region" description="Low complexity" evidence="12">
    <location>
        <begin position="39"/>
        <end position="51"/>
    </location>
</feature>
<keyword evidence="2 11" id="KW-0597">Phosphoprotein</keyword>
<evidence type="ECO:0000256" key="5">
    <source>
        <dbReference type="ARBA" id="ARBA00022741"/>
    </source>
</evidence>
<dbReference type="Proteomes" id="UP000777482">
    <property type="component" value="Unassembled WGS sequence"/>
</dbReference>
<feature type="compositionally biased region" description="Low complexity" evidence="12">
    <location>
        <begin position="1335"/>
        <end position="1356"/>
    </location>
</feature>
<dbReference type="Gene3D" id="3.30.450.270">
    <property type="match status" value="1"/>
</dbReference>
<feature type="compositionally biased region" description="Low complexity" evidence="12">
    <location>
        <begin position="168"/>
        <end position="199"/>
    </location>
</feature>
<accession>A0A9P6VZG0</accession>
<dbReference type="GO" id="GO:0009881">
    <property type="term" value="F:photoreceptor activity"/>
    <property type="evidence" value="ECO:0007669"/>
    <property type="project" value="UniProtKB-KW"/>
</dbReference>
<feature type="compositionally biased region" description="Low complexity" evidence="12">
    <location>
        <begin position="268"/>
        <end position="280"/>
    </location>
</feature>
<dbReference type="InterPro" id="IPR005467">
    <property type="entry name" value="His_kinase_dom"/>
</dbReference>
<proteinExistence type="predicted"/>
<dbReference type="SUPFAM" id="SSF55874">
    <property type="entry name" value="ATPase domain of HSP90 chaperone/DNA topoisomerase II/histidine kinase"/>
    <property type="match status" value="1"/>
</dbReference>
<keyword evidence="3" id="KW-0716">Sensory transduction</keyword>
<keyword evidence="7" id="KW-0067">ATP-binding</keyword>
<keyword evidence="17" id="KW-1185">Reference proteome</keyword>
<feature type="domain" description="Histidine kinase" evidence="14">
    <location>
        <begin position="1030"/>
        <end position="1268"/>
    </location>
</feature>
<keyword evidence="10" id="KW-0675">Receptor</keyword>
<dbReference type="InterPro" id="IPR003661">
    <property type="entry name" value="HisK_dim/P_dom"/>
</dbReference>
<dbReference type="Pfam" id="PF00360">
    <property type="entry name" value="PHY"/>
    <property type="match status" value="1"/>
</dbReference>
<keyword evidence="8" id="KW-0157">Chromophore</keyword>
<feature type="compositionally biased region" description="Low complexity" evidence="12">
    <location>
        <begin position="1406"/>
        <end position="1420"/>
    </location>
</feature>
<dbReference type="PROSITE" id="PS50110">
    <property type="entry name" value="RESPONSE_REGULATORY"/>
    <property type="match status" value="1"/>
</dbReference>
<dbReference type="InterPro" id="IPR035965">
    <property type="entry name" value="PAS-like_dom_sf"/>
</dbReference>
<evidence type="ECO:0000256" key="1">
    <source>
        <dbReference type="ARBA" id="ARBA00022543"/>
    </source>
</evidence>
<dbReference type="Gene3D" id="3.30.565.10">
    <property type="entry name" value="Histidine kinase-like ATPase, C-terminal domain"/>
    <property type="match status" value="1"/>
</dbReference>
<dbReference type="GO" id="GO:0000155">
    <property type="term" value="F:phosphorelay sensor kinase activity"/>
    <property type="evidence" value="ECO:0007669"/>
    <property type="project" value="InterPro"/>
</dbReference>
<dbReference type="InterPro" id="IPR003018">
    <property type="entry name" value="GAF"/>
</dbReference>
<feature type="compositionally biased region" description="Basic and acidic residues" evidence="12">
    <location>
        <begin position="350"/>
        <end position="362"/>
    </location>
</feature>
<evidence type="ECO:0000256" key="9">
    <source>
        <dbReference type="ARBA" id="ARBA00023012"/>
    </source>
</evidence>
<keyword evidence="1" id="KW-0600">Photoreceptor protein</keyword>
<dbReference type="InterPro" id="IPR036890">
    <property type="entry name" value="HATPase_C_sf"/>
</dbReference>
<dbReference type="OrthoDB" id="2015534at2759"/>
<dbReference type="Pfam" id="PF00512">
    <property type="entry name" value="HisKA"/>
    <property type="match status" value="1"/>
</dbReference>
<keyword evidence="5" id="KW-0547">Nucleotide-binding</keyword>
<dbReference type="SMART" id="SM00448">
    <property type="entry name" value="REC"/>
    <property type="match status" value="1"/>
</dbReference>
<feature type="compositionally biased region" description="Low complexity" evidence="12">
    <location>
        <begin position="83"/>
        <end position="106"/>
    </location>
</feature>
<comment type="caution">
    <text evidence="16">The sequence shown here is derived from an EMBL/GenBank/DDBJ whole genome shotgun (WGS) entry which is preliminary data.</text>
</comment>
<evidence type="ECO:0000256" key="12">
    <source>
        <dbReference type="SAM" id="MobiDB-lite"/>
    </source>
</evidence>
<keyword evidence="6 16" id="KW-0418">Kinase</keyword>
<dbReference type="Pfam" id="PF02518">
    <property type="entry name" value="HATPase_c"/>
    <property type="match status" value="1"/>
</dbReference>
<dbReference type="GO" id="GO:0005524">
    <property type="term" value="F:ATP binding"/>
    <property type="evidence" value="ECO:0007669"/>
    <property type="project" value="UniProtKB-KW"/>
</dbReference>
<evidence type="ECO:0000256" key="3">
    <source>
        <dbReference type="ARBA" id="ARBA00022606"/>
    </source>
</evidence>
<dbReference type="Gene3D" id="3.30.450.20">
    <property type="entry name" value="PAS domain"/>
    <property type="match status" value="1"/>
</dbReference>
<dbReference type="SUPFAM" id="SSF47384">
    <property type="entry name" value="Homodimeric domain of signal transducing histidine kinase"/>
    <property type="match status" value="1"/>
</dbReference>
<dbReference type="Pfam" id="PF08446">
    <property type="entry name" value="PAS_2"/>
    <property type="match status" value="1"/>
</dbReference>
<evidence type="ECO:0000313" key="16">
    <source>
        <dbReference type="EMBL" id="KAG0660329.1"/>
    </source>
</evidence>
<dbReference type="InterPro" id="IPR001789">
    <property type="entry name" value="Sig_transdc_resp-reg_receiver"/>
</dbReference>
<dbReference type="Gene3D" id="3.40.50.2300">
    <property type="match status" value="1"/>
</dbReference>
<dbReference type="GO" id="GO:0009584">
    <property type="term" value="P:detection of visible light"/>
    <property type="evidence" value="ECO:0007669"/>
    <property type="project" value="InterPro"/>
</dbReference>
<feature type="region of interest" description="Disordered" evidence="12">
    <location>
        <begin position="1274"/>
        <end position="1501"/>
    </location>
</feature>
<dbReference type="PANTHER" id="PTHR43065">
    <property type="entry name" value="SENSOR HISTIDINE KINASE"/>
    <property type="match status" value="1"/>
</dbReference>
<dbReference type="CDD" id="cd00082">
    <property type="entry name" value="HisKA"/>
    <property type="match status" value="1"/>
</dbReference>
<dbReference type="InterPro" id="IPR043150">
    <property type="entry name" value="Phytochrome_PHY_sf"/>
</dbReference>
<dbReference type="SUPFAM" id="SSF55785">
    <property type="entry name" value="PYP-like sensor domain (PAS domain)"/>
    <property type="match status" value="1"/>
</dbReference>
<evidence type="ECO:0000256" key="4">
    <source>
        <dbReference type="ARBA" id="ARBA00022679"/>
    </source>
</evidence>
<feature type="region of interest" description="Disordered" evidence="12">
    <location>
        <begin position="1"/>
        <end position="389"/>
    </location>
</feature>
<feature type="region of interest" description="Disordered" evidence="12">
    <location>
        <begin position="1657"/>
        <end position="1679"/>
    </location>
</feature>
<evidence type="ECO:0000259" key="15">
    <source>
        <dbReference type="PROSITE" id="PS50110"/>
    </source>
</evidence>
<dbReference type="PROSITE" id="PS50046">
    <property type="entry name" value="PHYTOCHROME_2"/>
    <property type="match status" value="1"/>
</dbReference>
<name>A0A9P6VZG0_RHOMI</name>
<dbReference type="PROSITE" id="PS50109">
    <property type="entry name" value="HIS_KIN"/>
    <property type="match status" value="1"/>
</dbReference>
<feature type="compositionally biased region" description="Polar residues" evidence="12">
    <location>
        <begin position="1358"/>
        <end position="1374"/>
    </location>
</feature>
<evidence type="ECO:0000256" key="6">
    <source>
        <dbReference type="ARBA" id="ARBA00022777"/>
    </source>
</evidence>
<dbReference type="InterPro" id="IPR011006">
    <property type="entry name" value="CheY-like_superfamily"/>
</dbReference>
<dbReference type="SUPFAM" id="SSF55781">
    <property type="entry name" value="GAF domain-like"/>
    <property type="match status" value="2"/>
</dbReference>
<dbReference type="InterPro" id="IPR016132">
    <property type="entry name" value="Phyto_chromo_attachment"/>
</dbReference>
<feature type="compositionally biased region" description="Basic and acidic residues" evidence="12">
    <location>
        <begin position="228"/>
        <end position="241"/>
    </location>
</feature>
<evidence type="ECO:0000259" key="14">
    <source>
        <dbReference type="PROSITE" id="PS50109"/>
    </source>
</evidence>
<evidence type="ECO:0000256" key="2">
    <source>
        <dbReference type="ARBA" id="ARBA00022553"/>
    </source>
</evidence>
<dbReference type="Gene3D" id="1.10.287.130">
    <property type="match status" value="1"/>
</dbReference>
<evidence type="ECO:0000259" key="13">
    <source>
        <dbReference type="PROSITE" id="PS50046"/>
    </source>
</evidence>
<dbReference type="GO" id="GO:0006355">
    <property type="term" value="P:regulation of DNA-templated transcription"/>
    <property type="evidence" value="ECO:0007669"/>
    <property type="project" value="InterPro"/>
</dbReference>
<feature type="domain" description="Response regulatory" evidence="15">
    <location>
        <begin position="1509"/>
        <end position="1641"/>
    </location>
</feature>
<reference evidence="16 17" key="1">
    <citation type="submission" date="2020-11" db="EMBL/GenBank/DDBJ databases">
        <title>Kefir isolates.</title>
        <authorList>
            <person name="Marcisauskas S."/>
            <person name="Kim Y."/>
            <person name="Blasche S."/>
        </authorList>
    </citation>
    <scope>NUCLEOTIDE SEQUENCE [LARGE SCALE GENOMIC DNA]</scope>
    <source>
        <strain evidence="16 17">KR</strain>
    </source>
</reference>
<dbReference type="Pfam" id="PF00072">
    <property type="entry name" value="Response_reg"/>
    <property type="match status" value="1"/>
</dbReference>
<keyword evidence="9" id="KW-0902">Two-component regulatory system</keyword>
<feature type="compositionally biased region" description="Basic and acidic residues" evidence="12">
    <location>
        <begin position="324"/>
        <end position="343"/>
    </location>
</feature>
<evidence type="ECO:0000256" key="11">
    <source>
        <dbReference type="PROSITE-ProRule" id="PRU00169"/>
    </source>
</evidence>
<dbReference type="InterPro" id="IPR003594">
    <property type="entry name" value="HATPase_dom"/>
</dbReference>
<evidence type="ECO:0000256" key="10">
    <source>
        <dbReference type="ARBA" id="ARBA00023170"/>
    </source>
</evidence>
<dbReference type="InterPro" id="IPR001294">
    <property type="entry name" value="Phytochrome"/>
</dbReference>
<dbReference type="Gene3D" id="3.30.450.40">
    <property type="match status" value="1"/>
</dbReference>
<feature type="compositionally biased region" description="Polar residues" evidence="12">
    <location>
        <begin position="52"/>
        <end position="64"/>
    </location>
</feature>
<dbReference type="PANTHER" id="PTHR43065:SF10">
    <property type="entry name" value="PEROXIDE STRESS-ACTIVATED HISTIDINE KINASE MAK3"/>
    <property type="match status" value="1"/>
</dbReference>
<sequence>MAPSAGSSAGEENGQRSRENSATESLDAETADVESPLPASGLARAGSSGSRQHAQADQGPSYSRTYPFARTMSTAPHGGNAKPTSPAAAGASPRSRPSLAAHSRPSFIAMPPRHSGSDPAAFASPDVTSPSGRLSVSSAGSSAGSRVTAPDLAGSSARYFPIRSVMYPSTSSTGSRGSRSGSTAAFSSGSGAPPESAEALLATEGFPMSPREQDELDFANANASVPAREGDSDKWLTDHNRHNATRPHVRPLPDRRGSSSRTEGGGRSETSGYSSSFGTEPGSKPASLDPYLSEPTTHAKIGDPDSDDEVEEDNQGAQGMHGEQQSKDRHREHRSDVQEHDFGGESARSAGHEGDRRTRTDQSRQLNPNESRYESAARDAGSASPSDRSYIMTSRFEHQVTGDGEHIVLTGREGELQRCEDEPIHAPGAIQAFGVLIAFDLRDDDTMVVQQVSENSGFVIGIHPRALFRAKCFSELLSEDETDVLLDAIDALDERDADETNEEVGPYTFILSGQGEPGSGTTDAHARDRLQWSCHAAIHRPNPTQQPERLILELELVDDQVNPLQTRSQEPLTPDERGGLGNPEDYGENGINPTEEELIESTVSIIKPLRQLTRNRNARSSRRRGRGARRTDDDVDVVGLLSQINDQLSKADDLDVFLKIVAGIFRELTEFDRVMVYQFDEEWNGRVVAEQVDWSRTKDLFRGLSFPASDIPAQARELYRINKVRVLYDRDQPTARLCCRSMDEVNVPLDMTHCHLRAMSPIHIKYLGNMGVRASTSISITAFGDLWGLVSMHGYGRYGHRVSFRVRQICKLLGQSVSRNIERISYASRLQARKLINTAGSEQNPSGYIVAKAEDLLDLFHADFGVLSIGDEAKILGAIANSQELLALLEYLRMRNFRTLVTSQDIRKDFSDIDYPDGFKFVAGILVVPLSASGNDFIVFCRKGQLQEIHWAGNPNANKVAGGGDYRPLEPRKSFKVWSETVVGKSRAWTDEEKETASVLCLVYGKFIAVWREKESALAASQLTNLLLQNASHEVRTPLNAIINYLELALDGPIQGEVRDNLVRSHAASKSLIHVINDLLDLTRTEKGNDLFLTDPFDIAETLEEAVSTHRVEAKRRGLSLDVVETPSGTPPTVLGDRAKIRQIVTNVVANALKHTDEGGILIEWGEMIDENLRDALDAKQDGIRIGISVSDTGHGITEQKLENIFRQLENVSTVGDRERDASADTEQAVGLGLAVVARIVRNLGGQLQVESKVGKGSKFTFIFPFRLPPGEFEAPRRPTALTDGAQHAIQPAAVRAPLGRRMSGKSAESEGSRGSKASSEIDSLIQVMSGDHMSSPSASASARSHASRSIESRSAGSAPSQRSFKTAASSQALSMERQDSGGTLPGQVEVRDSAIPLRASRMGDSSGSPASTPSLASSLEGTAFFGNGGSSGQKRLTQSPANRGNQSRRTSLSTVSAGESPTSGNATTPRPASPEQRGPVPAANSSQSPDRPRPAKATAAEDAIDPLRVLVVEDEMVNRMIISQRLKKDGHEVVVAEHGGAAVRKFEEDRNFDVVLMDLQMPIMNGIDASRNIRRVEGERPIAENEKRPSARLNRGIPILAVTASLPERDRQTIVDARLDGWLLKPIDFKRLRTLLRGATDQEARRHELYRPGQWERGGWLSDVSPRDGDVAADSTAK</sequence>
<dbReference type="SMART" id="SM00387">
    <property type="entry name" value="HATPase_c"/>
    <property type="match status" value="1"/>
</dbReference>
<feature type="domain" description="Phytochrome chromophore attachment site" evidence="13">
    <location>
        <begin position="653"/>
        <end position="815"/>
    </location>
</feature>
<keyword evidence="4" id="KW-0808">Transferase</keyword>
<gene>
    <name evidence="16" type="primary">PHY1</name>
    <name evidence="16" type="ORF">C6P46_004629</name>
</gene>
<evidence type="ECO:0000256" key="7">
    <source>
        <dbReference type="ARBA" id="ARBA00022840"/>
    </source>
</evidence>
<dbReference type="EMBL" id="PUHQ01000045">
    <property type="protein sequence ID" value="KAG0660329.1"/>
    <property type="molecule type" value="Genomic_DNA"/>
</dbReference>